<keyword evidence="2" id="KW-1185">Reference proteome</keyword>
<evidence type="ECO:0000313" key="2">
    <source>
        <dbReference type="Proteomes" id="UP000308600"/>
    </source>
</evidence>
<proteinExistence type="predicted"/>
<gene>
    <name evidence="1" type="ORF">BDN72DRAFT_855755</name>
</gene>
<reference evidence="1 2" key="1">
    <citation type="journal article" date="2019" name="Nat. Ecol. Evol.">
        <title>Megaphylogeny resolves global patterns of mushroom evolution.</title>
        <authorList>
            <person name="Varga T."/>
            <person name="Krizsan K."/>
            <person name="Foldi C."/>
            <person name="Dima B."/>
            <person name="Sanchez-Garcia M."/>
            <person name="Sanchez-Ramirez S."/>
            <person name="Szollosi G.J."/>
            <person name="Szarkandi J.G."/>
            <person name="Papp V."/>
            <person name="Albert L."/>
            <person name="Andreopoulos W."/>
            <person name="Angelini C."/>
            <person name="Antonin V."/>
            <person name="Barry K.W."/>
            <person name="Bougher N.L."/>
            <person name="Buchanan P."/>
            <person name="Buyck B."/>
            <person name="Bense V."/>
            <person name="Catcheside P."/>
            <person name="Chovatia M."/>
            <person name="Cooper J."/>
            <person name="Damon W."/>
            <person name="Desjardin D."/>
            <person name="Finy P."/>
            <person name="Geml J."/>
            <person name="Haridas S."/>
            <person name="Hughes K."/>
            <person name="Justo A."/>
            <person name="Karasinski D."/>
            <person name="Kautmanova I."/>
            <person name="Kiss B."/>
            <person name="Kocsube S."/>
            <person name="Kotiranta H."/>
            <person name="LaButti K.M."/>
            <person name="Lechner B.E."/>
            <person name="Liimatainen K."/>
            <person name="Lipzen A."/>
            <person name="Lukacs Z."/>
            <person name="Mihaltcheva S."/>
            <person name="Morgado L.N."/>
            <person name="Niskanen T."/>
            <person name="Noordeloos M.E."/>
            <person name="Ohm R.A."/>
            <person name="Ortiz-Santana B."/>
            <person name="Ovrebo C."/>
            <person name="Racz N."/>
            <person name="Riley R."/>
            <person name="Savchenko A."/>
            <person name="Shiryaev A."/>
            <person name="Soop K."/>
            <person name="Spirin V."/>
            <person name="Szebenyi C."/>
            <person name="Tomsovsky M."/>
            <person name="Tulloss R.E."/>
            <person name="Uehling J."/>
            <person name="Grigoriev I.V."/>
            <person name="Vagvolgyi C."/>
            <person name="Papp T."/>
            <person name="Martin F.M."/>
            <person name="Miettinen O."/>
            <person name="Hibbett D.S."/>
            <person name="Nagy L.G."/>
        </authorList>
    </citation>
    <scope>NUCLEOTIDE SEQUENCE [LARGE SCALE GENOMIC DNA]</scope>
    <source>
        <strain evidence="1 2">NL-1719</strain>
    </source>
</reference>
<protein>
    <submittedName>
        <fullName evidence="1">Uncharacterized protein</fullName>
    </submittedName>
</protein>
<organism evidence="1 2">
    <name type="scientific">Pluteus cervinus</name>
    <dbReference type="NCBI Taxonomy" id="181527"/>
    <lineage>
        <taxon>Eukaryota</taxon>
        <taxon>Fungi</taxon>
        <taxon>Dikarya</taxon>
        <taxon>Basidiomycota</taxon>
        <taxon>Agaricomycotina</taxon>
        <taxon>Agaricomycetes</taxon>
        <taxon>Agaricomycetidae</taxon>
        <taxon>Agaricales</taxon>
        <taxon>Pluteineae</taxon>
        <taxon>Pluteaceae</taxon>
        <taxon>Pluteus</taxon>
    </lineage>
</organism>
<name>A0ACD3B2B3_9AGAR</name>
<sequence length="121" mass="12849">MFSKSFALLLATFAASALADSEVFYCTDINYGGNCHHSPKITANPAGVCHNMKGDVAQFNDAISSFGPDEDLLCTVFNLLTGGGTSVDYPGYADLRTIGFNDVISSYLCYVDTGNPTGEKL</sequence>
<dbReference type="Proteomes" id="UP000308600">
    <property type="component" value="Unassembled WGS sequence"/>
</dbReference>
<dbReference type="EMBL" id="ML208289">
    <property type="protein sequence ID" value="TFK72123.1"/>
    <property type="molecule type" value="Genomic_DNA"/>
</dbReference>
<evidence type="ECO:0000313" key="1">
    <source>
        <dbReference type="EMBL" id="TFK72123.1"/>
    </source>
</evidence>
<accession>A0ACD3B2B3</accession>